<proteinExistence type="predicted"/>
<name>A0A7Y9L075_9ACTN</name>
<dbReference type="GO" id="GO:0008168">
    <property type="term" value="F:methyltransferase activity"/>
    <property type="evidence" value="ECO:0007669"/>
    <property type="project" value="UniProtKB-KW"/>
</dbReference>
<comment type="caution">
    <text evidence="3">The sequence shown here is derived from an EMBL/GenBank/DDBJ whole genome shotgun (WGS) entry which is preliminary data.</text>
</comment>
<dbReference type="AlphaFoldDB" id="A0A7Y9L075"/>
<dbReference type="PANTHER" id="PTHR43861">
    <property type="entry name" value="TRANS-ACONITATE 2-METHYLTRANSFERASE-RELATED"/>
    <property type="match status" value="1"/>
</dbReference>
<reference evidence="3 4" key="1">
    <citation type="submission" date="2020-07" db="EMBL/GenBank/DDBJ databases">
        <title>Sequencing the genomes of 1000 actinobacteria strains.</title>
        <authorList>
            <person name="Klenk H.-P."/>
        </authorList>
    </citation>
    <scope>NUCLEOTIDE SEQUENCE [LARGE SCALE GENOMIC DNA]</scope>
    <source>
        <strain evidence="3 4">DSM 41455</strain>
    </source>
</reference>
<dbReference type="EMBL" id="JACCCF010000001">
    <property type="protein sequence ID" value="NYE44757.1"/>
    <property type="molecule type" value="Genomic_DNA"/>
</dbReference>
<evidence type="ECO:0000313" key="4">
    <source>
        <dbReference type="Proteomes" id="UP000530403"/>
    </source>
</evidence>
<dbReference type="GO" id="GO:0017000">
    <property type="term" value="P:antibiotic biosynthetic process"/>
    <property type="evidence" value="ECO:0007669"/>
    <property type="project" value="UniProtKB-ARBA"/>
</dbReference>
<dbReference type="Proteomes" id="UP000530403">
    <property type="component" value="Unassembled WGS sequence"/>
</dbReference>
<gene>
    <name evidence="3" type="ORF">HEB29_005768</name>
</gene>
<keyword evidence="1" id="KW-0808">Transferase</keyword>
<evidence type="ECO:0000259" key="2">
    <source>
        <dbReference type="Pfam" id="PF13649"/>
    </source>
</evidence>
<keyword evidence="3" id="KW-0489">Methyltransferase</keyword>
<dbReference type="Gene3D" id="3.40.50.150">
    <property type="entry name" value="Vaccinia Virus protein VP39"/>
    <property type="match status" value="1"/>
</dbReference>
<dbReference type="InterPro" id="IPR041698">
    <property type="entry name" value="Methyltransf_25"/>
</dbReference>
<organism evidence="3 4">
    <name type="scientific">Streptomyces fulvorobeus</name>
    <dbReference type="NCBI Taxonomy" id="284028"/>
    <lineage>
        <taxon>Bacteria</taxon>
        <taxon>Bacillati</taxon>
        <taxon>Actinomycetota</taxon>
        <taxon>Actinomycetes</taxon>
        <taxon>Kitasatosporales</taxon>
        <taxon>Streptomycetaceae</taxon>
        <taxon>Streptomyces</taxon>
    </lineage>
</organism>
<dbReference type="GO" id="GO:0032259">
    <property type="term" value="P:methylation"/>
    <property type="evidence" value="ECO:0007669"/>
    <property type="project" value="UniProtKB-KW"/>
</dbReference>
<dbReference type="RefSeq" id="WP_305961396.1">
    <property type="nucleotide sequence ID" value="NZ_BAAAUE010000021.1"/>
</dbReference>
<evidence type="ECO:0000313" key="3">
    <source>
        <dbReference type="EMBL" id="NYE44757.1"/>
    </source>
</evidence>
<protein>
    <submittedName>
        <fullName evidence="3">2-polyprenyl-3-methyl-5-hydroxy-6-metoxy-1, 4-benzoquinol methylase</fullName>
    </submittedName>
</protein>
<dbReference type="CDD" id="cd02440">
    <property type="entry name" value="AdoMet_MTases"/>
    <property type="match status" value="1"/>
</dbReference>
<dbReference type="Pfam" id="PF13649">
    <property type="entry name" value="Methyltransf_25"/>
    <property type="match status" value="1"/>
</dbReference>
<sequence length="167" mass="18759">MPFNHNDHYHDLLLRELPTPCRRALDVRCGAGKFAQKLALRGIAVDAVDAERDVIAAAQKQASALNFPGQINFEQADIMHMALSPQTYDYISCLASIQHVPIETVQKLRESLTPNGVLVVLGCYREATLWDHAVSVRAVPLNALWRTVVFFREKPRARSSLQVFRPP</sequence>
<feature type="domain" description="Methyltransferase" evidence="2">
    <location>
        <begin position="25"/>
        <end position="116"/>
    </location>
</feature>
<dbReference type="InterPro" id="IPR029063">
    <property type="entry name" value="SAM-dependent_MTases_sf"/>
</dbReference>
<dbReference type="SUPFAM" id="SSF53335">
    <property type="entry name" value="S-adenosyl-L-methionine-dependent methyltransferases"/>
    <property type="match status" value="1"/>
</dbReference>
<accession>A0A7Y9L075</accession>
<evidence type="ECO:0000256" key="1">
    <source>
        <dbReference type="ARBA" id="ARBA00022679"/>
    </source>
</evidence>